<feature type="transmembrane region" description="Helical" evidence="2">
    <location>
        <begin position="20"/>
        <end position="40"/>
    </location>
</feature>
<sequence>MEKFYPYIRLLKSRRGSSTLEYILILVGASLLAAVLYGVLSSGETKSTLEAVIRSAFSLEAKTDKKESQNNQDISSKAEADNASPKKEDPGPLDKTLNFLKRKGSYVKDQAGKSWDYYTDKAKEEWDYATSDPIGWWFWDDLSSGLTGKDNKTGEELGFLESLDRTVEGIPIGIGKGWRYGKTGVKELFRIGKKSDDFVEGLVCAKKKGKGCKNKNKEKDKPKDPKRPKKITFSSESNKHVEDRHVNKNKWTHKSKWTVSGGDWRTYSRDTFRKPDRVTQDGDRFIYEKEYKQPLGVDPNGEKLYKVRVVVEKDGEVVTAFPQKDWK</sequence>
<accession>A0ABV8JCN1</accession>
<evidence type="ECO:0000256" key="1">
    <source>
        <dbReference type="SAM" id="MobiDB-lite"/>
    </source>
</evidence>
<proteinExistence type="predicted"/>
<evidence type="ECO:0000313" key="4">
    <source>
        <dbReference type="Proteomes" id="UP001595843"/>
    </source>
</evidence>
<protein>
    <submittedName>
        <fullName evidence="3">DUF4244 domain-containing protein</fullName>
    </submittedName>
</protein>
<feature type="compositionally biased region" description="Basic and acidic residues" evidence="1">
    <location>
        <begin position="215"/>
        <end position="225"/>
    </location>
</feature>
<keyword evidence="2" id="KW-0472">Membrane</keyword>
<dbReference type="RefSeq" id="WP_380701449.1">
    <property type="nucleotide sequence ID" value="NZ_JBHSAP010000004.1"/>
</dbReference>
<keyword evidence="2" id="KW-0812">Transmembrane</keyword>
<evidence type="ECO:0000313" key="3">
    <source>
        <dbReference type="EMBL" id="MFC4075487.1"/>
    </source>
</evidence>
<comment type="caution">
    <text evidence="3">The sequence shown here is derived from an EMBL/GenBank/DDBJ whole genome shotgun (WGS) entry which is preliminary data.</text>
</comment>
<feature type="compositionally biased region" description="Basic and acidic residues" evidence="1">
    <location>
        <begin position="237"/>
        <end position="246"/>
    </location>
</feature>
<evidence type="ECO:0000256" key="2">
    <source>
        <dbReference type="SAM" id="Phobius"/>
    </source>
</evidence>
<gene>
    <name evidence="3" type="ORF">ACFOUO_01530</name>
</gene>
<reference evidence="4" key="1">
    <citation type="journal article" date="2019" name="Int. J. Syst. Evol. Microbiol.">
        <title>The Global Catalogue of Microorganisms (GCM) 10K type strain sequencing project: providing services to taxonomists for standard genome sequencing and annotation.</title>
        <authorList>
            <consortium name="The Broad Institute Genomics Platform"/>
            <consortium name="The Broad Institute Genome Sequencing Center for Infectious Disease"/>
            <person name="Wu L."/>
            <person name="Ma J."/>
        </authorList>
    </citation>
    <scope>NUCLEOTIDE SEQUENCE [LARGE SCALE GENOMIC DNA]</scope>
    <source>
        <strain evidence="4">IBRC-M 10813</strain>
    </source>
</reference>
<name>A0ABV8JCN1_9BACL</name>
<dbReference type="Pfam" id="PF14029">
    <property type="entry name" value="DUF4244"/>
    <property type="match status" value="1"/>
</dbReference>
<keyword evidence="4" id="KW-1185">Reference proteome</keyword>
<dbReference type="Proteomes" id="UP001595843">
    <property type="component" value="Unassembled WGS sequence"/>
</dbReference>
<feature type="region of interest" description="Disordered" evidence="1">
    <location>
        <begin position="210"/>
        <end position="247"/>
    </location>
</feature>
<feature type="compositionally biased region" description="Basic and acidic residues" evidence="1">
    <location>
        <begin position="76"/>
        <end position="92"/>
    </location>
</feature>
<dbReference type="EMBL" id="JBHSAP010000004">
    <property type="protein sequence ID" value="MFC4075487.1"/>
    <property type="molecule type" value="Genomic_DNA"/>
</dbReference>
<feature type="region of interest" description="Disordered" evidence="1">
    <location>
        <begin position="64"/>
        <end position="95"/>
    </location>
</feature>
<keyword evidence="2" id="KW-1133">Transmembrane helix</keyword>
<dbReference type="InterPro" id="IPR025338">
    <property type="entry name" value="DUF4244"/>
</dbReference>
<organism evidence="3 4">
    <name type="scientific">Salinithrix halophila</name>
    <dbReference type="NCBI Taxonomy" id="1485204"/>
    <lineage>
        <taxon>Bacteria</taxon>
        <taxon>Bacillati</taxon>
        <taxon>Bacillota</taxon>
        <taxon>Bacilli</taxon>
        <taxon>Bacillales</taxon>
        <taxon>Thermoactinomycetaceae</taxon>
        <taxon>Salinithrix</taxon>
    </lineage>
</organism>